<gene>
    <name evidence="1" type="ORF">LIER_38585</name>
</gene>
<sequence length="278" mass="32101">MTKPIFSERVEGDKRYLQISDDTLMTITELLVYESLLGGLVKPWPKFCRADYESGGWTDTKSFGQRDVIICYTLLQKNSSLAAEVIPSQLLRTRISSVETSWGTNLRLHGEFAYTQSYWEWAEDVLRRCRDILINADLRNAVYASLYTYDCLPDIILAFYESWSPSTNTLFTVAWESSICLWDLHKLGGLAILAQLFDDVVPSARELMDDTYETESKLPQTCTYLLHAYHLLFHRKGRHVVSIADWIQFWSKLPPRYNAPPPRKECKTRHSASTHNLT</sequence>
<dbReference type="AlphaFoldDB" id="A0AAV3Q555"/>
<dbReference type="Proteomes" id="UP001454036">
    <property type="component" value="Unassembled WGS sequence"/>
</dbReference>
<dbReference type="EMBL" id="BAABME010019707">
    <property type="protein sequence ID" value="GAA0158091.1"/>
    <property type="molecule type" value="Genomic_DNA"/>
</dbReference>
<protein>
    <submittedName>
        <fullName evidence="1">Uncharacterized protein</fullName>
    </submittedName>
</protein>
<comment type="caution">
    <text evidence="1">The sequence shown here is derived from an EMBL/GenBank/DDBJ whole genome shotgun (WGS) entry which is preliminary data.</text>
</comment>
<organism evidence="1 2">
    <name type="scientific">Lithospermum erythrorhizon</name>
    <name type="common">Purple gromwell</name>
    <name type="synonym">Lithospermum officinale var. erythrorhizon</name>
    <dbReference type="NCBI Taxonomy" id="34254"/>
    <lineage>
        <taxon>Eukaryota</taxon>
        <taxon>Viridiplantae</taxon>
        <taxon>Streptophyta</taxon>
        <taxon>Embryophyta</taxon>
        <taxon>Tracheophyta</taxon>
        <taxon>Spermatophyta</taxon>
        <taxon>Magnoliopsida</taxon>
        <taxon>eudicotyledons</taxon>
        <taxon>Gunneridae</taxon>
        <taxon>Pentapetalae</taxon>
        <taxon>asterids</taxon>
        <taxon>lamiids</taxon>
        <taxon>Boraginales</taxon>
        <taxon>Boraginaceae</taxon>
        <taxon>Boraginoideae</taxon>
        <taxon>Lithospermeae</taxon>
        <taxon>Lithospermum</taxon>
    </lineage>
</organism>
<keyword evidence="2" id="KW-1185">Reference proteome</keyword>
<evidence type="ECO:0000313" key="1">
    <source>
        <dbReference type="EMBL" id="GAA0158091.1"/>
    </source>
</evidence>
<evidence type="ECO:0000313" key="2">
    <source>
        <dbReference type="Proteomes" id="UP001454036"/>
    </source>
</evidence>
<proteinExistence type="predicted"/>
<accession>A0AAV3Q555</accession>
<name>A0AAV3Q555_LITER</name>
<reference evidence="1 2" key="1">
    <citation type="submission" date="2024-01" db="EMBL/GenBank/DDBJ databases">
        <title>The complete chloroplast genome sequence of Lithospermum erythrorhizon: insights into the phylogenetic relationship among Boraginaceae species and the maternal lineages of purple gromwells.</title>
        <authorList>
            <person name="Okada T."/>
            <person name="Watanabe K."/>
        </authorList>
    </citation>
    <scope>NUCLEOTIDE SEQUENCE [LARGE SCALE GENOMIC DNA]</scope>
</reference>